<name>A0AAD5U0B8_9FUNG</name>
<dbReference type="InterPro" id="IPR002937">
    <property type="entry name" value="Amino_oxidase"/>
</dbReference>
<dbReference type="InterPro" id="IPR050464">
    <property type="entry name" value="Zeta_carotene_desat/Oxidored"/>
</dbReference>
<comment type="caution">
    <text evidence="2">The sequence shown here is derived from an EMBL/GenBank/DDBJ whole genome shotgun (WGS) entry which is preliminary data.</text>
</comment>
<gene>
    <name evidence="2" type="ORF">HK099_004560</name>
</gene>
<dbReference type="PANTHER" id="PTHR42923">
    <property type="entry name" value="PROTOPORPHYRINOGEN OXIDASE"/>
    <property type="match status" value="1"/>
</dbReference>
<dbReference type="InterPro" id="IPR036188">
    <property type="entry name" value="FAD/NAD-bd_sf"/>
</dbReference>
<dbReference type="FunFam" id="1.10.405.20:FF:000001">
    <property type="entry name" value="Amine oxidase"/>
    <property type="match status" value="1"/>
</dbReference>
<dbReference type="EMBL" id="JADGJW010000325">
    <property type="protein sequence ID" value="KAJ3219812.1"/>
    <property type="molecule type" value="Genomic_DNA"/>
</dbReference>
<dbReference type="Gene3D" id="3.50.50.60">
    <property type="entry name" value="FAD/NAD(P)-binding domain"/>
    <property type="match status" value="1"/>
</dbReference>
<evidence type="ECO:0000313" key="3">
    <source>
        <dbReference type="Proteomes" id="UP001211065"/>
    </source>
</evidence>
<dbReference type="Gene3D" id="3.30.70.1990">
    <property type="match status" value="1"/>
</dbReference>
<dbReference type="Pfam" id="PF01593">
    <property type="entry name" value="Amino_oxidase"/>
    <property type="match status" value="1"/>
</dbReference>
<dbReference type="Proteomes" id="UP001211065">
    <property type="component" value="Unassembled WGS sequence"/>
</dbReference>
<feature type="domain" description="Amine oxidase" evidence="1">
    <location>
        <begin position="104"/>
        <end position="249"/>
    </location>
</feature>
<reference evidence="2" key="1">
    <citation type="submission" date="2020-05" db="EMBL/GenBank/DDBJ databases">
        <title>Phylogenomic resolution of chytrid fungi.</title>
        <authorList>
            <person name="Stajich J.E."/>
            <person name="Amses K."/>
            <person name="Simmons R."/>
            <person name="Seto K."/>
            <person name="Myers J."/>
            <person name="Bonds A."/>
            <person name="Quandt C.A."/>
            <person name="Barry K."/>
            <person name="Liu P."/>
            <person name="Grigoriev I."/>
            <person name="Longcore J.E."/>
            <person name="James T.Y."/>
        </authorList>
    </citation>
    <scope>NUCLEOTIDE SEQUENCE</scope>
    <source>
        <strain evidence="2">JEL0476</strain>
    </source>
</reference>
<keyword evidence="3" id="KW-1185">Reference proteome</keyword>
<dbReference type="PANTHER" id="PTHR42923:SF17">
    <property type="entry name" value="AMINE OXIDASE DOMAIN-CONTAINING PROTEIN"/>
    <property type="match status" value="1"/>
</dbReference>
<dbReference type="AlphaFoldDB" id="A0AAD5U0B8"/>
<accession>A0AAD5U0B8</accession>
<sequence>MTNLNVELIESNMSFSVSKNFGEFEWAGTNLRTVFSQTSNLFNLKFFMMLKDIMKFHSQAIEVSNYNDKLKFENNGNDSDERFVKMSVKEFLHANNYSEAFYEDYLLPMTASIWSTPAGALKDFPLLTLVKFMRNHQLLQIGNRPKWKTVNNGSQSYIDAILKTIRNVKINLSTSVYSIKRRKVIGEPVVLLKTKKEVLEFDHVIFAVHTDQALKILKEENDCSELEFEILNSIQYIKNKCTLHRDPRLMPKRKNCWASWNYLTERVSSGKKSDTSLCLTYWMNKLQKFIDKETYGDVFVTLNPLTQPKSELILGEWEYSHPLYNEKTVEAQEKLNSIQNNNFASFTGAWTNYGFHEDGLTSGLLAAVSLGAECPFEIALNGGYPTNRKVYPVPDWSRISFDTKIKEQGNAVSSFRINIHFNFKSYHGSTKNIQNREFHLQKSIVELEKPKAHLISMKKSRKPLQRDK</sequence>
<dbReference type="Gene3D" id="1.10.405.20">
    <property type="match status" value="1"/>
</dbReference>
<organism evidence="2 3">
    <name type="scientific">Clydaea vesicula</name>
    <dbReference type="NCBI Taxonomy" id="447962"/>
    <lineage>
        <taxon>Eukaryota</taxon>
        <taxon>Fungi</taxon>
        <taxon>Fungi incertae sedis</taxon>
        <taxon>Chytridiomycota</taxon>
        <taxon>Chytridiomycota incertae sedis</taxon>
        <taxon>Chytridiomycetes</taxon>
        <taxon>Lobulomycetales</taxon>
        <taxon>Lobulomycetaceae</taxon>
        <taxon>Clydaea</taxon>
    </lineage>
</organism>
<evidence type="ECO:0000259" key="1">
    <source>
        <dbReference type="Pfam" id="PF01593"/>
    </source>
</evidence>
<proteinExistence type="predicted"/>
<dbReference type="GO" id="GO:0016491">
    <property type="term" value="F:oxidoreductase activity"/>
    <property type="evidence" value="ECO:0007669"/>
    <property type="project" value="InterPro"/>
</dbReference>
<evidence type="ECO:0000313" key="2">
    <source>
        <dbReference type="EMBL" id="KAJ3219812.1"/>
    </source>
</evidence>
<dbReference type="SUPFAM" id="SSF51905">
    <property type="entry name" value="FAD/NAD(P)-binding domain"/>
    <property type="match status" value="1"/>
</dbReference>
<protein>
    <recommendedName>
        <fullName evidence="1">Amine oxidase domain-containing protein</fullName>
    </recommendedName>
</protein>